<gene>
    <name evidence="2" type="ORF">PCANC_18370</name>
</gene>
<dbReference type="OrthoDB" id="2379842at2759"/>
<proteinExistence type="predicted"/>
<name>A0A2N5V1C6_9BASI</name>
<dbReference type="AlphaFoldDB" id="A0A2N5V1C6"/>
<feature type="region of interest" description="Disordered" evidence="1">
    <location>
        <begin position="1"/>
        <end position="65"/>
    </location>
</feature>
<organism evidence="2 3">
    <name type="scientific">Puccinia coronata f. sp. avenae</name>
    <dbReference type="NCBI Taxonomy" id="200324"/>
    <lineage>
        <taxon>Eukaryota</taxon>
        <taxon>Fungi</taxon>
        <taxon>Dikarya</taxon>
        <taxon>Basidiomycota</taxon>
        <taxon>Pucciniomycotina</taxon>
        <taxon>Pucciniomycetes</taxon>
        <taxon>Pucciniales</taxon>
        <taxon>Pucciniaceae</taxon>
        <taxon>Puccinia</taxon>
    </lineage>
</organism>
<feature type="compositionally biased region" description="Basic and acidic residues" evidence="1">
    <location>
        <begin position="14"/>
        <end position="62"/>
    </location>
</feature>
<sequence>MKSKQTKLANNTSDKLDQMDKSDYKDEVEDYKTKEINETEKEKALDNKPDEDAQPKDEDIEKPGVNAKNDQHQFFSEMPVLLQKYVTHFFDPIGDGNCGFCCIAKALGYEDNGWLRVRNKMVEELTQNISTYYLLQGGEQARLWQPQSNLPCPFKRYSLDFSKCGGGRWDQAHSSSDGSPKVKP</sequence>
<evidence type="ECO:0000256" key="1">
    <source>
        <dbReference type="SAM" id="MobiDB-lite"/>
    </source>
</evidence>
<dbReference type="STRING" id="200324.A0A2N5V1C6"/>
<dbReference type="Proteomes" id="UP000235388">
    <property type="component" value="Unassembled WGS sequence"/>
</dbReference>
<dbReference type="EMBL" id="PGCJ01000143">
    <property type="protein sequence ID" value="PLW43812.1"/>
    <property type="molecule type" value="Genomic_DNA"/>
</dbReference>
<dbReference type="CDD" id="cd22744">
    <property type="entry name" value="OTU"/>
    <property type="match status" value="1"/>
</dbReference>
<evidence type="ECO:0008006" key="4">
    <source>
        <dbReference type="Google" id="ProtNLM"/>
    </source>
</evidence>
<evidence type="ECO:0000313" key="2">
    <source>
        <dbReference type="EMBL" id="PLW43812.1"/>
    </source>
</evidence>
<reference evidence="2 3" key="1">
    <citation type="submission" date="2017-11" db="EMBL/GenBank/DDBJ databases">
        <title>De novo assembly and phasing of dikaryotic genomes from two isolates of Puccinia coronata f. sp. avenae, the causal agent of oat crown rust.</title>
        <authorList>
            <person name="Miller M.E."/>
            <person name="Zhang Y."/>
            <person name="Omidvar V."/>
            <person name="Sperschneider J."/>
            <person name="Schwessinger B."/>
            <person name="Raley C."/>
            <person name="Palmer J.M."/>
            <person name="Garnica D."/>
            <person name="Upadhyaya N."/>
            <person name="Rathjen J."/>
            <person name="Taylor J.M."/>
            <person name="Park R.F."/>
            <person name="Dodds P.N."/>
            <person name="Hirsch C.D."/>
            <person name="Kianian S.F."/>
            <person name="Figueroa M."/>
        </authorList>
    </citation>
    <scope>NUCLEOTIDE SEQUENCE [LARGE SCALE GENOMIC DNA]</scope>
    <source>
        <strain evidence="2">12NC29</strain>
    </source>
</reference>
<feature type="compositionally biased region" description="Polar residues" evidence="1">
    <location>
        <begin position="1"/>
        <end position="13"/>
    </location>
</feature>
<evidence type="ECO:0000313" key="3">
    <source>
        <dbReference type="Proteomes" id="UP000235388"/>
    </source>
</evidence>
<keyword evidence="3" id="KW-1185">Reference proteome</keyword>
<accession>A0A2N5V1C6</accession>
<protein>
    <recommendedName>
        <fullName evidence="4">OTU domain-containing protein</fullName>
    </recommendedName>
</protein>
<comment type="caution">
    <text evidence="2">The sequence shown here is derived from an EMBL/GenBank/DDBJ whole genome shotgun (WGS) entry which is preliminary data.</text>
</comment>